<evidence type="ECO:0000256" key="1">
    <source>
        <dbReference type="SAM" id="MobiDB-lite"/>
    </source>
</evidence>
<dbReference type="OrthoDB" id="2619240at2759"/>
<accession>A0A9P7JPQ7</accession>
<reference evidence="2" key="1">
    <citation type="journal article" date="2020" name="New Phytol.">
        <title>Comparative genomics reveals dynamic genome evolution in host specialist ectomycorrhizal fungi.</title>
        <authorList>
            <person name="Lofgren L.A."/>
            <person name="Nguyen N.H."/>
            <person name="Vilgalys R."/>
            <person name="Ruytinx J."/>
            <person name="Liao H.L."/>
            <person name="Branco S."/>
            <person name="Kuo A."/>
            <person name="LaButti K."/>
            <person name="Lipzen A."/>
            <person name="Andreopoulos W."/>
            <person name="Pangilinan J."/>
            <person name="Riley R."/>
            <person name="Hundley H."/>
            <person name="Na H."/>
            <person name="Barry K."/>
            <person name="Grigoriev I.V."/>
            <person name="Stajich J.E."/>
            <person name="Kennedy P.G."/>
        </authorList>
    </citation>
    <scope>NUCLEOTIDE SEQUENCE</scope>
    <source>
        <strain evidence="2">FC423</strain>
    </source>
</reference>
<protein>
    <submittedName>
        <fullName evidence="2">Uncharacterized protein</fullName>
    </submittedName>
</protein>
<keyword evidence="3" id="KW-1185">Reference proteome</keyword>
<evidence type="ECO:0000313" key="2">
    <source>
        <dbReference type="EMBL" id="KAG2097739.1"/>
    </source>
</evidence>
<dbReference type="Proteomes" id="UP000823399">
    <property type="component" value="Unassembled WGS sequence"/>
</dbReference>
<sequence>MSTPISMSLLLEQAEAIVSQTHQKGGLNLSSFKRNAKHWFPSLHFPATDTYQIAAKKVLDINSHIQLSPPPSLPEVHPSTPKARLAIHLRLNDGDPTYPVAIIEGAEVDVDDGKTTLGVVLAMILPFLNCSPQLACHNHDIMIEMSHMNILLTRKPTEQSADTTEFKLYEELEDCTLLLCPITTLVVRSLFKQADDGPCSTTWVGTDHCTQRKPQATLEIQSSTSSTTNSSTANSTSTPLTNPSTTHSTEADSNNLHHMEIAVNAWLSEHPDTTSRWKMFSSVSHGSVPVWTVFLIVKETLALLVSEVARFQKKHLRQVMKQYNIGIPHLNAADHVAYATDLIDNSDLELIKRKLKGVQKRGVAQCVGEVLDCMKAQSYPLS</sequence>
<comment type="caution">
    <text evidence="2">The sequence shown here is derived from an EMBL/GenBank/DDBJ whole genome shotgun (WGS) entry which is preliminary data.</text>
</comment>
<feature type="region of interest" description="Disordered" evidence="1">
    <location>
        <begin position="218"/>
        <end position="253"/>
    </location>
</feature>
<dbReference type="GeneID" id="64704305"/>
<feature type="compositionally biased region" description="Low complexity" evidence="1">
    <location>
        <begin position="222"/>
        <end position="248"/>
    </location>
</feature>
<name>A0A9P7JPQ7_9AGAM</name>
<dbReference type="EMBL" id="JABBWM010000064">
    <property type="protein sequence ID" value="KAG2097739.1"/>
    <property type="molecule type" value="Genomic_DNA"/>
</dbReference>
<dbReference type="RefSeq" id="XP_041288638.1">
    <property type="nucleotide sequence ID" value="XM_041442046.1"/>
</dbReference>
<dbReference type="AlphaFoldDB" id="A0A9P7JPQ7"/>
<organism evidence="2 3">
    <name type="scientific">Suillus discolor</name>
    <dbReference type="NCBI Taxonomy" id="1912936"/>
    <lineage>
        <taxon>Eukaryota</taxon>
        <taxon>Fungi</taxon>
        <taxon>Dikarya</taxon>
        <taxon>Basidiomycota</taxon>
        <taxon>Agaricomycotina</taxon>
        <taxon>Agaricomycetes</taxon>
        <taxon>Agaricomycetidae</taxon>
        <taxon>Boletales</taxon>
        <taxon>Suillineae</taxon>
        <taxon>Suillaceae</taxon>
        <taxon>Suillus</taxon>
    </lineage>
</organism>
<evidence type="ECO:0000313" key="3">
    <source>
        <dbReference type="Proteomes" id="UP000823399"/>
    </source>
</evidence>
<proteinExistence type="predicted"/>
<gene>
    <name evidence="2" type="ORF">F5147DRAFT_777901</name>
</gene>